<accession>A0ABD7WR48</accession>
<reference evidence="2 3" key="1">
    <citation type="submission" date="2023-02" db="EMBL/GenBank/DDBJ databases">
        <title>Complete genome sequence of Priestia aryabhattai G5MAi6, a methanol-tolerant strain isolated from tap water in Hong Kong.</title>
        <authorList>
            <person name="Leung K.M."/>
            <person name="Lai G.K.K."/>
            <person name="Griffin S.D.J."/>
        </authorList>
    </citation>
    <scope>NUCLEOTIDE SEQUENCE [LARGE SCALE GENOMIC DNA]</scope>
    <source>
        <strain evidence="2 3">G5MAi6</strain>
    </source>
</reference>
<evidence type="ECO:0000313" key="3">
    <source>
        <dbReference type="Proteomes" id="UP001220217"/>
    </source>
</evidence>
<evidence type="ECO:0000256" key="1">
    <source>
        <dbReference type="SAM" id="MobiDB-lite"/>
    </source>
</evidence>
<proteinExistence type="predicted"/>
<gene>
    <name evidence="2" type="ORF">PWO00_17840</name>
</gene>
<name>A0ABD7WR48_PRIAR</name>
<dbReference type="AlphaFoldDB" id="A0ABD7WR48"/>
<organism evidence="2 3">
    <name type="scientific">Priestia aryabhattai</name>
    <name type="common">Bacillus aryabhattai</name>
    <dbReference type="NCBI Taxonomy" id="412384"/>
    <lineage>
        <taxon>Bacteria</taxon>
        <taxon>Bacillati</taxon>
        <taxon>Bacillota</taxon>
        <taxon>Bacilli</taxon>
        <taxon>Bacillales</taxon>
        <taxon>Bacillaceae</taxon>
        <taxon>Priestia</taxon>
    </lineage>
</organism>
<evidence type="ECO:0000313" key="2">
    <source>
        <dbReference type="EMBL" id="WEA42688.1"/>
    </source>
</evidence>
<feature type="region of interest" description="Disordered" evidence="1">
    <location>
        <begin position="15"/>
        <end position="36"/>
    </location>
</feature>
<protein>
    <submittedName>
        <fullName evidence="2">Uncharacterized protein</fullName>
    </submittedName>
</protein>
<dbReference type="RefSeq" id="WP_275036084.1">
    <property type="nucleotide sequence ID" value="NZ_CP118718.1"/>
</dbReference>
<dbReference type="EMBL" id="CP118718">
    <property type="protein sequence ID" value="WEA42688.1"/>
    <property type="molecule type" value="Genomic_DNA"/>
</dbReference>
<dbReference type="Proteomes" id="UP001220217">
    <property type="component" value="Chromosome"/>
</dbReference>
<sequence length="63" mass="7057">MRFFWQLIEEQGEVSCGKSGTDETPQEHKQRGGSAPARIDSIVSIGSSYLVLFITKKRSLVEK</sequence>